<evidence type="ECO:0000313" key="2">
    <source>
        <dbReference type="Proteomes" id="UP000276133"/>
    </source>
</evidence>
<dbReference type="Proteomes" id="UP000276133">
    <property type="component" value="Unassembled WGS sequence"/>
</dbReference>
<proteinExistence type="predicted"/>
<organism evidence="1 2">
    <name type="scientific">Brachionus plicatilis</name>
    <name type="common">Marine rotifer</name>
    <name type="synonym">Brachionus muelleri</name>
    <dbReference type="NCBI Taxonomy" id="10195"/>
    <lineage>
        <taxon>Eukaryota</taxon>
        <taxon>Metazoa</taxon>
        <taxon>Spiralia</taxon>
        <taxon>Gnathifera</taxon>
        <taxon>Rotifera</taxon>
        <taxon>Eurotatoria</taxon>
        <taxon>Monogononta</taxon>
        <taxon>Pseudotrocha</taxon>
        <taxon>Ploima</taxon>
        <taxon>Brachionidae</taxon>
        <taxon>Brachionus</taxon>
    </lineage>
</organism>
<comment type="caution">
    <text evidence="1">The sequence shown here is derived from an EMBL/GenBank/DDBJ whole genome shotgun (WGS) entry which is preliminary data.</text>
</comment>
<sequence>MLCSCHVHWLEKEVESFGVAGYLLVLDKSVESFLWELKPVSLAARILDCQAEKKRGDKIIKK</sequence>
<reference evidence="1 2" key="1">
    <citation type="journal article" date="2018" name="Sci. Rep.">
        <title>Genomic signatures of local adaptation to the degree of environmental predictability in rotifers.</title>
        <authorList>
            <person name="Franch-Gras L."/>
            <person name="Hahn C."/>
            <person name="Garcia-Roger E.M."/>
            <person name="Carmona M.J."/>
            <person name="Serra M."/>
            <person name="Gomez A."/>
        </authorList>
    </citation>
    <scope>NUCLEOTIDE SEQUENCE [LARGE SCALE GENOMIC DNA]</scope>
    <source>
        <strain evidence="1">HYR1</strain>
    </source>
</reference>
<keyword evidence="2" id="KW-1185">Reference proteome</keyword>
<gene>
    <name evidence="1" type="ORF">BpHYR1_013086</name>
</gene>
<name>A0A3M7PPZ5_BRAPC</name>
<evidence type="ECO:0000313" key="1">
    <source>
        <dbReference type="EMBL" id="RNA01217.1"/>
    </source>
</evidence>
<dbReference type="EMBL" id="REGN01009411">
    <property type="protein sequence ID" value="RNA01217.1"/>
    <property type="molecule type" value="Genomic_DNA"/>
</dbReference>
<accession>A0A3M7PPZ5</accession>
<protein>
    <submittedName>
        <fullName evidence="1">Uncharacterized protein</fullName>
    </submittedName>
</protein>
<dbReference type="AlphaFoldDB" id="A0A3M7PPZ5"/>